<proteinExistence type="predicted"/>
<dbReference type="Proteomes" id="UP000886785">
    <property type="component" value="Unassembled WGS sequence"/>
</dbReference>
<evidence type="ECO:0000313" key="1">
    <source>
        <dbReference type="EMBL" id="HIR57144.1"/>
    </source>
</evidence>
<reference evidence="1" key="2">
    <citation type="journal article" date="2021" name="PeerJ">
        <title>Extensive microbial diversity within the chicken gut microbiome revealed by metagenomics and culture.</title>
        <authorList>
            <person name="Gilroy R."/>
            <person name="Ravi A."/>
            <person name="Getino M."/>
            <person name="Pursley I."/>
            <person name="Horton D.L."/>
            <person name="Alikhan N.F."/>
            <person name="Baker D."/>
            <person name="Gharbi K."/>
            <person name="Hall N."/>
            <person name="Watson M."/>
            <person name="Adriaenssens E.M."/>
            <person name="Foster-Nyarko E."/>
            <person name="Jarju S."/>
            <person name="Secka A."/>
            <person name="Antonio M."/>
            <person name="Oren A."/>
            <person name="Chaudhuri R.R."/>
            <person name="La Ragione R."/>
            <person name="Hildebrand F."/>
            <person name="Pallen M.J."/>
        </authorList>
    </citation>
    <scope>NUCLEOTIDE SEQUENCE</scope>
    <source>
        <strain evidence="1">ChiSjej1B19-7085</strain>
    </source>
</reference>
<dbReference type="InterPro" id="IPR058240">
    <property type="entry name" value="rSAM_sf"/>
</dbReference>
<dbReference type="AlphaFoldDB" id="A0A9D1J1J4"/>
<reference evidence="1" key="1">
    <citation type="submission" date="2020-10" db="EMBL/GenBank/DDBJ databases">
        <authorList>
            <person name="Gilroy R."/>
        </authorList>
    </citation>
    <scope>NUCLEOTIDE SEQUENCE</scope>
    <source>
        <strain evidence="1">ChiSjej1B19-7085</strain>
    </source>
</reference>
<accession>A0A9D1J1J4</accession>
<evidence type="ECO:0000313" key="2">
    <source>
        <dbReference type="Proteomes" id="UP000886785"/>
    </source>
</evidence>
<comment type="caution">
    <text evidence="1">The sequence shown here is derived from an EMBL/GenBank/DDBJ whole genome shotgun (WGS) entry which is preliminary data.</text>
</comment>
<organism evidence="1 2">
    <name type="scientific">Candidatus Gallacutalibacter pullicola</name>
    <dbReference type="NCBI Taxonomy" id="2840830"/>
    <lineage>
        <taxon>Bacteria</taxon>
        <taxon>Bacillati</taxon>
        <taxon>Bacillota</taxon>
        <taxon>Clostridia</taxon>
        <taxon>Eubacteriales</taxon>
        <taxon>Candidatus Gallacutalibacter</taxon>
    </lineage>
</organism>
<dbReference type="SUPFAM" id="SSF102114">
    <property type="entry name" value="Radical SAM enzymes"/>
    <property type="match status" value="1"/>
</dbReference>
<sequence length="374" mass="43563">GTKKHTYYPVGLLRIGAMLRDHGHDVKLFYKDMPKETDDFDEYWISAIFTFEITHVKKLIRMLAKKGKVRVGGISPTLMPEAFNGEPCELSLGKMADAERYPLDYSLLGEPPEYSMAKITDGCIRKCGFCAVHRLEPQYIERPRWKEDILPTTKYVVLSDNNYTARPLDLMEKDAEYFSGLVKNTHNRFIDFNQAIDARLITPEMARILGQMPISPVRFSYDGPQESGHIQKAISLMAENGKKQFVIYMLYNFTDTIDFAYTRMRELVELGISLGVSLSVFPMRYQPLDTIDEDRKYIGKHWTEQARKNFMSALNHYSIGGTFSFDDIKDFEFWLGKDKDEFVRLMAYPKAQQLFSKKKEILRQERRRRKEEAI</sequence>
<feature type="non-terminal residue" evidence="1">
    <location>
        <position position="1"/>
    </location>
</feature>
<dbReference type="EMBL" id="DVHF01000064">
    <property type="protein sequence ID" value="HIR57144.1"/>
    <property type="molecule type" value="Genomic_DNA"/>
</dbReference>
<gene>
    <name evidence="1" type="ORF">IAA54_05695</name>
</gene>
<protein>
    <submittedName>
        <fullName evidence="1">Cobalamin-dependent protein</fullName>
    </submittedName>
</protein>
<name>A0A9D1J1J4_9FIRM</name>